<feature type="region of interest" description="Disordered" evidence="1">
    <location>
        <begin position="1"/>
        <end position="38"/>
    </location>
</feature>
<reference evidence="3" key="3">
    <citation type="journal article" date="2010" name="Genome Res.">
        <title>Population genomic sequencing of Coccidioides fungi reveals recent hybridization and transposon control.</title>
        <authorList>
            <person name="Neafsey D.E."/>
            <person name="Barker B.M."/>
            <person name="Sharpton T.J."/>
            <person name="Stajich J.E."/>
            <person name="Park D.J."/>
            <person name="Whiston E."/>
            <person name="Hung C.-Y."/>
            <person name="McMahan C."/>
            <person name="White J."/>
            <person name="Sykes S."/>
            <person name="Heiman D."/>
            <person name="Young S."/>
            <person name="Zeng Q."/>
            <person name="Abouelleil A."/>
            <person name="Aftuck L."/>
            <person name="Bessette D."/>
            <person name="Brown A."/>
            <person name="FitzGerald M."/>
            <person name="Lui A."/>
            <person name="Macdonald J.P."/>
            <person name="Priest M."/>
            <person name="Orbach M.J."/>
            <person name="Galgiani J.N."/>
            <person name="Kirkland T.N."/>
            <person name="Cole G.T."/>
            <person name="Birren B.W."/>
            <person name="Henn M.R."/>
            <person name="Taylor J.W."/>
            <person name="Rounsley S.D."/>
        </authorList>
    </citation>
    <scope>NUCLEOTIDE SEQUENCE [LARGE SCALE GENOMIC DNA]</scope>
    <source>
        <strain evidence="3">RMSCC 3488</strain>
    </source>
</reference>
<dbReference type="AlphaFoldDB" id="A0A0J6F6N9"/>
<gene>
    <name evidence="2" type="ORF">CPAG_00951</name>
</gene>
<dbReference type="EMBL" id="DS268109">
    <property type="protein sequence ID" value="KMM64599.1"/>
    <property type="molecule type" value="Genomic_DNA"/>
</dbReference>
<proteinExistence type="predicted"/>
<evidence type="ECO:0000313" key="3">
    <source>
        <dbReference type="Proteomes" id="UP000054567"/>
    </source>
</evidence>
<evidence type="ECO:0000256" key="1">
    <source>
        <dbReference type="SAM" id="MobiDB-lite"/>
    </source>
</evidence>
<dbReference type="VEuPathDB" id="FungiDB:CPAG_00951"/>
<name>A0A0J6F6N9_COCPO</name>
<reference evidence="3" key="2">
    <citation type="journal article" date="2009" name="Genome Res.">
        <title>Comparative genomic analyses of the human fungal pathogens Coccidioides and their relatives.</title>
        <authorList>
            <person name="Sharpton T.J."/>
            <person name="Stajich J.E."/>
            <person name="Rounsley S.D."/>
            <person name="Gardner M.J."/>
            <person name="Wortman J.R."/>
            <person name="Jordar V.S."/>
            <person name="Maiti R."/>
            <person name="Kodira C.D."/>
            <person name="Neafsey D.E."/>
            <person name="Zeng Q."/>
            <person name="Hung C.-Y."/>
            <person name="McMahan C."/>
            <person name="Muszewska A."/>
            <person name="Grynberg M."/>
            <person name="Mandel M.A."/>
            <person name="Kellner E.M."/>
            <person name="Barker B.M."/>
            <person name="Galgiani J.N."/>
            <person name="Orbach M.J."/>
            <person name="Kirkland T.N."/>
            <person name="Cole G.T."/>
            <person name="Henn M.R."/>
            <person name="Birren B.W."/>
            <person name="Taylor J.W."/>
        </authorList>
    </citation>
    <scope>NUCLEOTIDE SEQUENCE [LARGE SCALE GENOMIC DNA]</scope>
    <source>
        <strain evidence="3">RMSCC 3488</strain>
    </source>
</reference>
<organism evidence="2 3">
    <name type="scientific">Coccidioides posadasii RMSCC 3488</name>
    <dbReference type="NCBI Taxonomy" id="454284"/>
    <lineage>
        <taxon>Eukaryota</taxon>
        <taxon>Fungi</taxon>
        <taxon>Dikarya</taxon>
        <taxon>Ascomycota</taxon>
        <taxon>Pezizomycotina</taxon>
        <taxon>Eurotiomycetes</taxon>
        <taxon>Eurotiomycetidae</taxon>
        <taxon>Onygenales</taxon>
        <taxon>Onygenaceae</taxon>
        <taxon>Coccidioides</taxon>
    </lineage>
</organism>
<accession>A0A0J6F6N9</accession>
<protein>
    <submittedName>
        <fullName evidence="2">Uncharacterized protein</fullName>
    </submittedName>
</protein>
<evidence type="ECO:0000313" key="2">
    <source>
        <dbReference type="EMBL" id="KMM64599.1"/>
    </source>
</evidence>
<dbReference type="Proteomes" id="UP000054567">
    <property type="component" value="Unassembled WGS sequence"/>
</dbReference>
<reference evidence="2 3" key="1">
    <citation type="submission" date="2007-06" db="EMBL/GenBank/DDBJ databases">
        <title>The Genome Sequence of Coccidioides posadasii RMSCC_3488.</title>
        <authorList>
            <consortium name="Coccidioides Genome Resources Consortium"/>
            <consortium name="The Broad Institute Genome Sequencing Platform"/>
            <person name="Henn M.R."/>
            <person name="Sykes S."/>
            <person name="Young S."/>
            <person name="Jaffe D."/>
            <person name="Berlin A."/>
            <person name="Alvarez P."/>
            <person name="Butler J."/>
            <person name="Gnerre S."/>
            <person name="Grabherr M."/>
            <person name="Mauceli E."/>
            <person name="Brockman W."/>
            <person name="Kodira C."/>
            <person name="Alvarado L."/>
            <person name="Zeng Q."/>
            <person name="Crawford M."/>
            <person name="Antoine C."/>
            <person name="Devon K."/>
            <person name="Galgiani J."/>
            <person name="Orsborn K."/>
            <person name="Lewis M.L."/>
            <person name="Nusbaum C."/>
            <person name="Galagan J."/>
            <person name="Birren B."/>
        </authorList>
    </citation>
    <scope>NUCLEOTIDE SEQUENCE [LARGE SCALE GENOMIC DNA]</scope>
    <source>
        <strain evidence="2 3">RMSCC 3488</strain>
    </source>
</reference>
<sequence length="261" mass="29346">MDPAMLETLTAEDLAPPTPPPSYEESASGPASRVASGPKTFNLKIDRTAINTVGYSSANETSLTYRLSHELDTGHSTIAISRFAPFTNSPEFTGRRDKHIYSFTQSLFSTTVEIIGKRRSTLPGTLYLRLNHSFLKQSWEVCHRPPTSDRSTLLFRTRPTRNPHKVDKLQWEDAERQLVAVETQWCANEGSKPGLHVVKNLGDKLVDVLVTGWCAKIWNGWQMSIAEAREKELDSFRRKMAYGGQMFSIRDSNPGTSLWSL</sequence>
<dbReference type="OrthoDB" id="4196148at2759"/>